<sequence>MSRTEHSIPFLLRQWSPQITQLLIVTLVYTLVWFVADLGMLPQGGSG</sequence>
<dbReference type="HOGENOM" id="CLU_3171443_0_0_0"/>
<dbReference type="RefSeq" id="WP_013109232.1">
    <property type="nucleotide sequence ID" value="NC_014148.1"/>
</dbReference>
<keyword evidence="1" id="KW-0812">Transmembrane</keyword>
<keyword evidence="1" id="KW-0472">Membrane</keyword>
<evidence type="ECO:0000256" key="1">
    <source>
        <dbReference type="SAM" id="Phobius"/>
    </source>
</evidence>
<dbReference type="AlphaFoldDB" id="D5ST33"/>
<evidence type="ECO:0000313" key="2">
    <source>
        <dbReference type="EMBL" id="ADG66801.1"/>
    </source>
</evidence>
<keyword evidence="1" id="KW-1133">Transmembrane helix</keyword>
<gene>
    <name evidence="2" type="ordered locus">Plim_0957</name>
</gene>
<organism evidence="2 3">
    <name type="scientific">Planctopirus limnophila (strain ATCC 43296 / DSM 3776 / IFAM 1008 / Mu 290)</name>
    <name type="common">Planctomyces limnophilus</name>
    <dbReference type="NCBI Taxonomy" id="521674"/>
    <lineage>
        <taxon>Bacteria</taxon>
        <taxon>Pseudomonadati</taxon>
        <taxon>Planctomycetota</taxon>
        <taxon>Planctomycetia</taxon>
        <taxon>Planctomycetales</taxon>
        <taxon>Planctomycetaceae</taxon>
        <taxon>Planctopirus</taxon>
    </lineage>
</organism>
<reference evidence="2 3" key="1">
    <citation type="journal article" date="2010" name="Stand. Genomic Sci.">
        <title>Complete genome sequence of Planctomyces limnophilus type strain (Mu 290).</title>
        <authorList>
            <person name="Labutti K."/>
            <person name="Sikorski J."/>
            <person name="Schneider S."/>
            <person name="Nolan M."/>
            <person name="Lucas S."/>
            <person name="Glavina Del Rio T."/>
            <person name="Tice H."/>
            <person name="Cheng J.F."/>
            <person name="Goodwin L."/>
            <person name="Pitluck S."/>
            <person name="Liolios K."/>
            <person name="Ivanova N."/>
            <person name="Mavromatis K."/>
            <person name="Mikhailova N."/>
            <person name="Pati A."/>
            <person name="Chen A."/>
            <person name="Palaniappan K."/>
            <person name="Land M."/>
            <person name="Hauser L."/>
            <person name="Chang Y.J."/>
            <person name="Jeffries C.D."/>
            <person name="Tindall B.J."/>
            <person name="Rohde M."/>
            <person name="Goker M."/>
            <person name="Woyke T."/>
            <person name="Bristow J."/>
            <person name="Eisen J.A."/>
            <person name="Markowitz V."/>
            <person name="Hugenholtz P."/>
            <person name="Kyrpides N.C."/>
            <person name="Klenk H.P."/>
            <person name="Lapidus A."/>
        </authorList>
    </citation>
    <scope>NUCLEOTIDE SEQUENCE [LARGE SCALE GENOMIC DNA]</scope>
    <source>
        <strain evidence="3">ATCC 43296 / DSM 3776 / IFAM 1008 / Mu 290</strain>
    </source>
</reference>
<keyword evidence="3" id="KW-1185">Reference proteome</keyword>
<feature type="transmembrane region" description="Helical" evidence="1">
    <location>
        <begin position="21"/>
        <end position="41"/>
    </location>
</feature>
<dbReference type="KEGG" id="plm:Plim_0957"/>
<evidence type="ECO:0000313" key="3">
    <source>
        <dbReference type="Proteomes" id="UP000002220"/>
    </source>
</evidence>
<dbReference type="STRING" id="521674.Plim_0957"/>
<dbReference type="EMBL" id="CP001744">
    <property type="protein sequence ID" value="ADG66801.1"/>
    <property type="molecule type" value="Genomic_DNA"/>
</dbReference>
<name>D5ST33_PLAL2</name>
<accession>D5ST33</accession>
<proteinExistence type="predicted"/>
<protein>
    <submittedName>
        <fullName evidence="2">Uncharacterized protein</fullName>
    </submittedName>
</protein>
<dbReference type="Proteomes" id="UP000002220">
    <property type="component" value="Chromosome"/>
</dbReference>